<dbReference type="Proteomes" id="UP001185737">
    <property type="component" value="Unassembled WGS sequence"/>
</dbReference>
<proteinExistence type="predicted"/>
<accession>A0ABU4C6R0</accession>
<dbReference type="RefSeq" id="WP_283331606.1">
    <property type="nucleotide sequence ID" value="NZ_JAWLKA010000001.1"/>
</dbReference>
<keyword evidence="2" id="KW-1185">Reference proteome</keyword>
<gene>
    <name evidence="1" type="ORF">R3Q59_01570</name>
</gene>
<dbReference type="EMBL" id="JAWLKA010000001">
    <property type="protein sequence ID" value="MDV6279204.1"/>
    <property type="molecule type" value="Genomic_DNA"/>
</dbReference>
<comment type="caution">
    <text evidence="1">The sequence shown here is derived from an EMBL/GenBank/DDBJ whole genome shotgun (WGS) entry which is preliminary data.</text>
</comment>
<name>A0ABU4C6R0_RHOJO</name>
<evidence type="ECO:0000313" key="2">
    <source>
        <dbReference type="Proteomes" id="UP001185737"/>
    </source>
</evidence>
<protein>
    <submittedName>
        <fullName evidence="1">Uncharacterized protein</fullName>
    </submittedName>
</protein>
<sequence>MNLVEWQGVGETLGDLTGKGNAQFIGAQVVGVEVAAVGGLSGVGRFEEAEPQLDGSVAHCRGYVGLGPVLPDPDGHLAVGPPQVTD</sequence>
<evidence type="ECO:0000313" key="1">
    <source>
        <dbReference type="EMBL" id="MDV6279204.1"/>
    </source>
</evidence>
<organism evidence="1 2">
    <name type="scientific">Rhodococcus jostii</name>
    <dbReference type="NCBI Taxonomy" id="132919"/>
    <lineage>
        <taxon>Bacteria</taxon>
        <taxon>Bacillati</taxon>
        <taxon>Actinomycetota</taxon>
        <taxon>Actinomycetes</taxon>
        <taxon>Mycobacteriales</taxon>
        <taxon>Nocardiaceae</taxon>
        <taxon>Rhodococcus</taxon>
    </lineage>
</organism>
<reference evidence="1 2" key="1">
    <citation type="submission" date="2023-10" db="EMBL/GenBank/DDBJ databases">
        <title>Development of a sustainable strategy for remediation of hydrocarbon-contaminated territories based on the waste exchange concept.</title>
        <authorList>
            <person name="Krivoruchko A."/>
        </authorList>
    </citation>
    <scope>NUCLEOTIDE SEQUENCE [LARGE SCALE GENOMIC DNA]</scope>
    <source>
        <strain evidence="1 2">IEGM 60</strain>
    </source>
</reference>